<evidence type="ECO:0000313" key="2">
    <source>
        <dbReference type="Proteomes" id="UP000295087"/>
    </source>
</evidence>
<comment type="caution">
    <text evidence="1">The sequence shown here is derived from an EMBL/GenBank/DDBJ whole genome shotgun (WGS) entry which is preliminary data.</text>
</comment>
<dbReference type="AlphaFoldDB" id="A0A4R6PKQ9"/>
<protein>
    <submittedName>
        <fullName evidence="1">Uncharacterized protein</fullName>
    </submittedName>
</protein>
<sequence>MSTDHGQAPFFEPSELVAELNQLFEDQAAMRQRAKDLHAKLVGLRASGDHYLTGYDGETGEFVASSVGIEFAGRNLGSWIMWSVQTQNSLESARECAGRVRTSTQAAHESTVTQFGNAIADAVVRTAERDGAER</sequence>
<proteinExistence type="predicted"/>
<gene>
    <name evidence="1" type="ORF">DFR75_103404</name>
</gene>
<reference evidence="1 2" key="1">
    <citation type="submission" date="2019-03" db="EMBL/GenBank/DDBJ databases">
        <title>Genomic Encyclopedia of Type Strains, Phase IV (KMG-IV): sequencing the most valuable type-strain genomes for metagenomic binning, comparative biology and taxonomic classification.</title>
        <authorList>
            <person name="Goeker M."/>
        </authorList>
    </citation>
    <scope>NUCLEOTIDE SEQUENCE [LARGE SCALE GENOMIC DNA]</scope>
    <source>
        <strain evidence="1 2">DSM 44496</strain>
    </source>
</reference>
<name>A0A4R6PKQ9_NOCIG</name>
<organism evidence="1 2">
    <name type="scientific">Nocardia ignorata</name>
    <dbReference type="NCBI Taxonomy" id="145285"/>
    <lineage>
        <taxon>Bacteria</taxon>
        <taxon>Bacillati</taxon>
        <taxon>Actinomycetota</taxon>
        <taxon>Actinomycetes</taxon>
        <taxon>Mycobacteriales</taxon>
        <taxon>Nocardiaceae</taxon>
        <taxon>Nocardia</taxon>
    </lineage>
</organism>
<keyword evidence="2" id="KW-1185">Reference proteome</keyword>
<accession>A0A4R6PKQ9</accession>
<dbReference type="EMBL" id="SNXK01000003">
    <property type="protein sequence ID" value="TDP38747.1"/>
    <property type="molecule type" value="Genomic_DNA"/>
</dbReference>
<dbReference type="Proteomes" id="UP000295087">
    <property type="component" value="Unassembled WGS sequence"/>
</dbReference>
<evidence type="ECO:0000313" key="1">
    <source>
        <dbReference type="EMBL" id="TDP38747.1"/>
    </source>
</evidence>